<gene>
    <name evidence="2" type="ORF">BceTMilo_03</name>
</gene>
<feature type="region of interest" description="Disordered" evidence="1">
    <location>
        <begin position="1"/>
        <end position="23"/>
    </location>
</feature>
<dbReference type="AlphaFoldDB" id="A0A1V0DX78"/>
<dbReference type="EMBL" id="KY316063">
    <property type="protein sequence ID" value="ARB05747.1"/>
    <property type="molecule type" value="Genomic_DNA"/>
</dbReference>
<reference evidence="2" key="1">
    <citation type="journal article" date="2017" name="Appl. Environ. Microbiol.">
        <title>A Broad Host Range Tailocin from Burkholderia cenocepacia.</title>
        <authorList>
            <person name="Yao G.W."/>
            <person name="Duarte I."/>
            <person name="Le T.T."/>
            <person name="Carmody L."/>
            <person name="LiPuma J.J."/>
            <person name="Young R."/>
            <person name="Gonzalez C.F."/>
        </authorList>
    </citation>
    <scope>NUCLEOTIDE SEQUENCE</scope>
    <source>
        <strain evidence="2">BC0425</strain>
    </source>
</reference>
<evidence type="ECO:0000313" key="2">
    <source>
        <dbReference type="EMBL" id="ARB05747.1"/>
    </source>
</evidence>
<name>A0A1V0DX78_9BURK</name>
<feature type="region of interest" description="Disordered" evidence="1">
    <location>
        <begin position="87"/>
        <end position="123"/>
    </location>
</feature>
<dbReference type="GeneID" id="56563365"/>
<accession>A0A1V0DX78</accession>
<feature type="compositionally biased region" description="Basic residues" evidence="1">
    <location>
        <begin position="91"/>
        <end position="100"/>
    </location>
</feature>
<evidence type="ECO:0000256" key="1">
    <source>
        <dbReference type="SAM" id="MobiDB-lite"/>
    </source>
</evidence>
<proteinExistence type="predicted"/>
<sequence>MSRDRANRLERSGHRGERAGDARESWISPVEVRKSLIVEESAAARCTRIATSRAAFATGPACPQAAMRLSSSLFKALKEKKKAYREAAAAGRRRAPRVRRAPPSVARGSATSRHGFHAAATSE</sequence>
<dbReference type="RefSeq" id="WP_080435109.1">
    <property type="nucleotide sequence ID" value="NZ_CP013450.1"/>
</dbReference>
<protein>
    <submittedName>
        <fullName evidence="2">Uncharacterized protein</fullName>
    </submittedName>
</protein>
<organism evidence="2">
    <name type="scientific">Burkholderia cenocepacia</name>
    <dbReference type="NCBI Taxonomy" id="95486"/>
    <lineage>
        <taxon>Bacteria</taxon>
        <taxon>Pseudomonadati</taxon>
        <taxon>Pseudomonadota</taxon>
        <taxon>Betaproteobacteria</taxon>
        <taxon>Burkholderiales</taxon>
        <taxon>Burkholderiaceae</taxon>
        <taxon>Burkholderia</taxon>
        <taxon>Burkholderia cepacia complex</taxon>
    </lineage>
</organism>